<comment type="caution">
    <text evidence="1">The sequence shown here is derived from an EMBL/GenBank/DDBJ whole genome shotgun (WGS) entry which is preliminary data.</text>
</comment>
<keyword evidence="2" id="KW-1185">Reference proteome</keyword>
<dbReference type="EMBL" id="BMAT01010177">
    <property type="protein sequence ID" value="GFS21772.1"/>
    <property type="molecule type" value="Genomic_DNA"/>
</dbReference>
<evidence type="ECO:0000313" key="1">
    <source>
        <dbReference type="EMBL" id="GFS21772.1"/>
    </source>
</evidence>
<sequence length="104" mass="10873">MSVVSFTFDVTCVLPPLKCTCSASAAELDGSRCMEHRYLGVNELLGKINPLVTDTLFSIGKSVLTSPPPPTPAAVNGLPGLYSPTLGHLPVSTRCCSKGLHETG</sequence>
<organism evidence="1 2">
    <name type="scientific">Elysia marginata</name>
    <dbReference type="NCBI Taxonomy" id="1093978"/>
    <lineage>
        <taxon>Eukaryota</taxon>
        <taxon>Metazoa</taxon>
        <taxon>Spiralia</taxon>
        <taxon>Lophotrochozoa</taxon>
        <taxon>Mollusca</taxon>
        <taxon>Gastropoda</taxon>
        <taxon>Heterobranchia</taxon>
        <taxon>Euthyneura</taxon>
        <taxon>Panpulmonata</taxon>
        <taxon>Sacoglossa</taxon>
        <taxon>Placobranchoidea</taxon>
        <taxon>Plakobranchidae</taxon>
        <taxon>Elysia</taxon>
    </lineage>
</organism>
<reference evidence="1 2" key="1">
    <citation type="journal article" date="2021" name="Elife">
        <title>Chloroplast acquisition without the gene transfer in kleptoplastic sea slugs, Plakobranchus ocellatus.</title>
        <authorList>
            <person name="Maeda T."/>
            <person name="Takahashi S."/>
            <person name="Yoshida T."/>
            <person name="Shimamura S."/>
            <person name="Takaki Y."/>
            <person name="Nagai Y."/>
            <person name="Toyoda A."/>
            <person name="Suzuki Y."/>
            <person name="Arimoto A."/>
            <person name="Ishii H."/>
            <person name="Satoh N."/>
            <person name="Nishiyama T."/>
            <person name="Hasebe M."/>
            <person name="Maruyama T."/>
            <person name="Minagawa J."/>
            <person name="Obokata J."/>
            <person name="Shigenobu S."/>
        </authorList>
    </citation>
    <scope>NUCLEOTIDE SEQUENCE [LARGE SCALE GENOMIC DNA]</scope>
</reference>
<name>A0AAV4JJV0_9GAST</name>
<proteinExistence type="predicted"/>
<dbReference type="AlphaFoldDB" id="A0AAV4JJV0"/>
<dbReference type="Proteomes" id="UP000762676">
    <property type="component" value="Unassembled WGS sequence"/>
</dbReference>
<accession>A0AAV4JJV0</accession>
<gene>
    <name evidence="1" type="ORF">ElyMa_005091800</name>
</gene>
<protein>
    <submittedName>
        <fullName evidence="1">Uncharacterized protein</fullName>
    </submittedName>
</protein>
<evidence type="ECO:0000313" key="2">
    <source>
        <dbReference type="Proteomes" id="UP000762676"/>
    </source>
</evidence>